<evidence type="ECO:0000256" key="1">
    <source>
        <dbReference type="ARBA" id="ARBA00004123"/>
    </source>
</evidence>
<comment type="subcellular location">
    <subcellularLocation>
        <location evidence="2">Cytoplasm</location>
    </subcellularLocation>
    <subcellularLocation>
        <location evidence="1">Nucleus</location>
    </subcellularLocation>
</comment>
<dbReference type="PANTHER" id="PTHR15651:SF7">
    <property type="entry name" value="ARMADILLO REPEAT-CONTAINING PROTEIN 8"/>
    <property type="match status" value="1"/>
</dbReference>
<dbReference type="OMA" id="KGTDQHV"/>
<evidence type="ECO:0000256" key="3">
    <source>
        <dbReference type="ARBA" id="ARBA00022490"/>
    </source>
</evidence>
<comment type="caution">
    <text evidence="6">The sequence shown here is derived from an EMBL/GenBank/DDBJ whole genome shotgun (WGS) entry which is preliminary data.</text>
</comment>
<evidence type="ECO:0000313" key="6">
    <source>
        <dbReference type="EMBL" id="KMZ76513.1"/>
    </source>
</evidence>
<name>A0A0K9Q5E9_ZOSMR</name>
<keyword evidence="5" id="KW-0539">Nucleus</keyword>
<evidence type="ECO:0000256" key="4">
    <source>
        <dbReference type="ARBA" id="ARBA00022737"/>
    </source>
</evidence>
<dbReference type="InterPro" id="IPR011989">
    <property type="entry name" value="ARM-like"/>
</dbReference>
<organism evidence="6 7">
    <name type="scientific">Zostera marina</name>
    <name type="common">Eelgrass</name>
    <dbReference type="NCBI Taxonomy" id="29655"/>
    <lineage>
        <taxon>Eukaryota</taxon>
        <taxon>Viridiplantae</taxon>
        <taxon>Streptophyta</taxon>
        <taxon>Embryophyta</taxon>
        <taxon>Tracheophyta</taxon>
        <taxon>Spermatophyta</taxon>
        <taxon>Magnoliopsida</taxon>
        <taxon>Liliopsida</taxon>
        <taxon>Zosteraceae</taxon>
        <taxon>Zostera</taxon>
    </lineage>
</organism>
<dbReference type="InterPro" id="IPR000225">
    <property type="entry name" value="Armadillo"/>
</dbReference>
<evidence type="ECO:0000313" key="7">
    <source>
        <dbReference type="Proteomes" id="UP000036987"/>
    </source>
</evidence>
<proteinExistence type="predicted"/>
<dbReference type="GO" id="GO:0034657">
    <property type="term" value="C:GID complex"/>
    <property type="evidence" value="ECO:0000318"/>
    <property type="project" value="GO_Central"/>
</dbReference>
<keyword evidence="4" id="KW-0677">Repeat</keyword>
<dbReference type="SMART" id="SM00185">
    <property type="entry name" value="ARM"/>
    <property type="match status" value="6"/>
</dbReference>
<dbReference type="SUPFAM" id="SSF48371">
    <property type="entry name" value="ARM repeat"/>
    <property type="match status" value="2"/>
</dbReference>
<dbReference type="InterPro" id="IPR016024">
    <property type="entry name" value="ARM-type_fold"/>
</dbReference>
<dbReference type="AlphaFoldDB" id="A0A0K9Q5E9"/>
<dbReference type="Gene3D" id="1.25.10.10">
    <property type="entry name" value="Leucine-rich Repeat Variant"/>
    <property type="match status" value="2"/>
</dbReference>
<reference evidence="7" key="1">
    <citation type="journal article" date="2016" name="Nature">
        <title>The genome of the seagrass Zostera marina reveals angiosperm adaptation to the sea.</title>
        <authorList>
            <person name="Olsen J.L."/>
            <person name="Rouze P."/>
            <person name="Verhelst B."/>
            <person name="Lin Y.-C."/>
            <person name="Bayer T."/>
            <person name="Collen J."/>
            <person name="Dattolo E."/>
            <person name="De Paoli E."/>
            <person name="Dittami S."/>
            <person name="Maumus F."/>
            <person name="Michel G."/>
            <person name="Kersting A."/>
            <person name="Lauritano C."/>
            <person name="Lohaus R."/>
            <person name="Toepel M."/>
            <person name="Tonon T."/>
            <person name="Vanneste K."/>
            <person name="Amirebrahimi M."/>
            <person name="Brakel J."/>
            <person name="Bostroem C."/>
            <person name="Chovatia M."/>
            <person name="Grimwood J."/>
            <person name="Jenkins J.W."/>
            <person name="Jueterbock A."/>
            <person name="Mraz A."/>
            <person name="Stam W.T."/>
            <person name="Tice H."/>
            <person name="Bornberg-Bauer E."/>
            <person name="Green P.J."/>
            <person name="Pearson G.A."/>
            <person name="Procaccini G."/>
            <person name="Duarte C.M."/>
            <person name="Schmutz J."/>
            <person name="Reusch T.B.H."/>
            <person name="Van de Peer Y."/>
        </authorList>
    </citation>
    <scope>NUCLEOTIDE SEQUENCE [LARGE SCALE GENOMIC DNA]</scope>
    <source>
        <strain evidence="7">cv. Finnish</strain>
    </source>
</reference>
<dbReference type="EMBL" id="LFYR01000012">
    <property type="protein sequence ID" value="KMZ76513.1"/>
    <property type="molecule type" value="Genomic_DNA"/>
</dbReference>
<dbReference type="PANTHER" id="PTHR15651">
    <property type="entry name" value="ARMADILLO REPEAT-CONTAINING PROTEIN 8"/>
    <property type="match status" value="1"/>
</dbReference>
<evidence type="ECO:0000256" key="5">
    <source>
        <dbReference type="ARBA" id="ARBA00023242"/>
    </source>
</evidence>
<dbReference type="GO" id="GO:0005737">
    <property type="term" value="C:cytoplasm"/>
    <property type="evidence" value="ECO:0007669"/>
    <property type="project" value="UniProtKB-SubCell"/>
</dbReference>
<keyword evidence="3" id="KW-0963">Cytoplasm</keyword>
<evidence type="ECO:0000256" key="2">
    <source>
        <dbReference type="ARBA" id="ARBA00004496"/>
    </source>
</evidence>
<dbReference type="GO" id="GO:0043161">
    <property type="term" value="P:proteasome-mediated ubiquitin-dependent protein catabolic process"/>
    <property type="evidence" value="ECO:0000318"/>
    <property type="project" value="GO_Central"/>
</dbReference>
<accession>A0A0K9Q5E9</accession>
<dbReference type="GO" id="GO:0005634">
    <property type="term" value="C:nucleus"/>
    <property type="evidence" value="ECO:0007669"/>
    <property type="project" value="UniProtKB-SubCell"/>
</dbReference>
<dbReference type="InterPro" id="IPR038739">
    <property type="entry name" value="ARMC8/Vid28"/>
</dbReference>
<protein>
    <submittedName>
        <fullName evidence="6">Armadillo repeat-containing protein</fullName>
    </submittedName>
</protein>
<dbReference type="STRING" id="29655.A0A0K9Q5E9"/>
<sequence length="667" mass="72488">MPSSAVVPAAGSTASTRPEDLISRLSAAGGDGLMALKAVRQVKNQIIGNKTKKLCYLNLGAVPKIVSILASAVDAEFSACSEQLVVQAAASVGSFACGLDDGVQAVLDAGAVPLLTRILSSNDEKIVDAGARSLRMIFQSKLAPKYDILQENNIQFILSLLNSDNENVTELAASIITHSCVTISEQKSLADTSVLQRLIYLLDGSLNQRDASLNSISTIIKNNPDAVKKFMNIDGGKAFSVIIELMKDRHPRTKYLASLCLIFIGNASQCYVQELAIKTKLILIVFELLEEAGSIGDDAPFALINLIESKEELQKHALSINAVEKLGNFLMKGSYEVKRIQGILLALAELCSTLEKARCQLLSLEAFNRVVDSLNHGSAIIHIAACTCLRNISRSVKNISAGHFNRESIVLPLIKLLHDPSISVQIAALRVICNIVVCFSTRKSVFIECGGVKELFRLSQSMDSTLREYAIQVLKNLMFNADCHSLKVVLPEILDSSLSVLICDSEAYVQEQAMGLVCNIINGRDEAIDRILSTGISDTIFRQLCRSSSNEVCIQGMFIFCNIACGKPLHKDATLNYILQTRVDGNELIPISVKFLQSKNDLLRLATIWCMLNLVADSTVPEGTARASKLFDAGVAVALGQMVDDPNTDVKYRARSLQNQFKLLGFS</sequence>
<dbReference type="Proteomes" id="UP000036987">
    <property type="component" value="Unassembled WGS sequence"/>
</dbReference>
<keyword evidence="7" id="KW-1185">Reference proteome</keyword>
<dbReference type="OrthoDB" id="5559898at2759"/>
<gene>
    <name evidence="6" type="ORF">ZOSMA_100G00070</name>
</gene>